<dbReference type="FunFam" id="2.60.120.260:FF:000199">
    <property type="entry name" value="CRE-UNC-84 protein"/>
    <property type="match status" value="1"/>
</dbReference>
<organism evidence="7 8">
    <name type="scientific">Caenorhabditis remanei</name>
    <name type="common">Caenorhabditis vulgaris</name>
    <dbReference type="NCBI Taxonomy" id="31234"/>
    <lineage>
        <taxon>Eukaryota</taxon>
        <taxon>Metazoa</taxon>
        <taxon>Ecdysozoa</taxon>
        <taxon>Nematoda</taxon>
        <taxon>Chromadorea</taxon>
        <taxon>Rhabditida</taxon>
        <taxon>Rhabditina</taxon>
        <taxon>Rhabditomorpha</taxon>
        <taxon>Rhabditoidea</taxon>
        <taxon>Rhabditidae</taxon>
        <taxon>Peloderinae</taxon>
        <taxon>Caenorhabditis</taxon>
    </lineage>
</organism>
<comment type="subcellular location">
    <subcellularLocation>
        <location evidence="1">Membrane</location>
    </subcellularLocation>
</comment>
<dbReference type="GO" id="GO:0018991">
    <property type="term" value="P:egg-laying behavior"/>
    <property type="evidence" value="ECO:0007669"/>
    <property type="project" value="EnsemblMetazoa"/>
</dbReference>
<evidence type="ECO:0000256" key="3">
    <source>
        <dbReference type="ARBA" id="ARBA00022989"/>
    </source>
</evidence>
<dbReference type="GeneID" id="9817078"/>
<name>A0A6A5G2T2_CAERE</name>
<dbReference type="InterPro" id="IPR045119">
    <property type="entry name" value="SUN1-5"/>
</dbReference>
<evidence type="ECO:0000313" key="8">
    <source>
        <dbReference type="Proteomes" id="UP000483820"/>
    </source>
</evidence>
<dbReference type="RefSeq" id="XP_053580028.1">
    <property type="nucleotide sequence ID" value="XM_053736462.1"/>
</dbReference>
<dbReference type="GO" id="GO:0040011">
    <property type="term" value="P:locomotion"/>
    <property type="evidence" value="ECO:0007669"/>
    <property type="project" value="EnsemblMetazoa"/>
</dbReference>
<gene>
    <name evidence="7" type="ORF">GCK72_025735</name>
</gene>
<feature type="transmembrane region" description="Helical" evidence="5">
    <location>
        <begin position="115"/>
        <end position="134"/>
    </location>
</feature>
<dbReference type="PANTHER" id="PTHR12911">
    <property type="entry name" value="SAD1/UNC-84-LIKE PROTEIN-RELATED"/>
    <property type="match status" value="1"/>
</dbReference>
<proteinExistence type="predicted"/>
<dbReference type="GO" id="GO:0005521">
    <property type="term" value="F:lamin binding"/>
    <property type="evidence" value="ECO:0007669"/>
    <property type="project" value="EnsemblMetazoa"/>
</dbReference>
<dbReference type="GO" id="GO:0007399">
    <property type="term" value="P:nervous system development"/>
    <property type="evidence" value="ECO:0007669"/>
    <property type="project" value="EnsemblMetazoa"/>
</dbReference>
<dbReference type="Pfam" id="PF07738">
    <property type="entry name" value="Sad1_UNC"/>
    <property type="match status" value="1"/>
</dbReference>
<dbReference type="GO" id="GO:0030473">
    <property type="term" value="P:nuclear migration along microtubule"/>
    <property type="evidence" value="ECO:0007669"/>
    <property type="project" value="EnsemblMetazoa"/>
</dbReference>
<reference evidence="7 8" key="1">
    <citation type="submission" date="2019-12" db="EMBL/GenBank/DDBJ databases">
        <title>Chromosome-level assembly of the Caenorhabditis remanei genome.</title>
        <authorList>
            <person name="Teterina A.A."/>
            <person name="Willis J.H."/>
            <person name="Phillips P.C."/>
        </authorList>
    </citation>
    <scope>NUCLEOTIDE SEQUENCE [LARGE SCALE GENOMIC DNA]</scope>
    <source>
        <strain evidence="7 8">PX506</strain>
        <tissue evidence="7">Whole organism</tissue>
    </source>
</reference>
<dbReference type="PANTHER" id="PTHR12911:SF8">
    <property type="entry name" value="KLAROID PROTEIN-RELATED"/>
    <property type="match status" value="1"/>
</dbReference>
<dbReference type="GO" id="GO:0043495">
    <property type="term" value="F:protein-membrane adaptor activity"/>
    <property type="evidence" value="ECO:0007669"/>
    <property type="project" value="TreeGrafter"/>
</dbReference>
<evidence type="ECO:0000256" key="5">
    <source>
        <dbReference type="SAM" id="Phobius"/>
    </source>
</evidence>
<evidence type="ECO:0000256" key="4">
    <source>
        <dbReference type="ARBA" id="ARBA00023136"/>
    </source>
</evidence>
<protein>
    <recommendedName>
        <fullName evidence="6">SUN domain-containing protein</fullName>
    </recommendedName>
</protein>
<dbReference type="InterPro" id="IPR012919">
    <property type="entry name" value="SUN_dom"/>
</dbReference>
<dbReference type="CTD" id="9817078"/>
<sequence>MPPSIDNDFDTHEWKSEFASTQSGRSSPNIFAKVRRKLLLTPPVRNARSPRLTEEELDALTGDLPYATNYTYAYSKIYDPSLPDHWEVPNLAGGTSPGTLAQQEHYSAASLSRQLLYILRFPVYLILHVITYILEAFYHVIKISTFTLWDYFLYLIKIVKLRYARYQENRYRTALIRNRQDPFRVKVANFFYRFCEIIWLIVTTPYRMLTNGNGGVEQYDYKSIKNQLETERASRVTTRSQALEKSRTFAGLSRSPARRVTPITTTSTITRITAKVFSSSPFGAGESSSGTGTPTVITTRTIKERSVTPRFKSTRGILKTDGLQKAFDTPEIDTSLSQYGLRSRASHVHTPEPTFDIGDLAATSTPLIPRGINKLDYIWETRDEKRSTLQTLLSWIGYIILFPFYAARHIWYTIFDYGKSAYMKVTNYQQMPMEAIHVRDIDEPAPSYVDNVGVLTTSWSASIYNFFASFFSAIKESHQIVFAMLTGAVQDTTSYVGGLFSGLTNKNSSKFNWCQILGLLLALLLALFLFGFLTSDNTAIRVQKLEKEANDSKSPDGELPAVPVWLNGVNHAKHYMWMAKEYVYDMAFDSYNVIKPIVGRTATAPKYAWGLLASGCGAVTKFLGSVVTGAERFAGSLWYFLTGNFASAYESIGGFANGVYNSTSNGIGWIAKNTKNLVVDGISGIYNFFSWMFTRLLNFSTNSQTAVVSAFKSARDGSANFFYNYIYTPIAGCFTYLTGNYQNLLKPVWSALRWTYDSTVFVIQKIVEWACFLVTYPIGLITRGWVKISQYAPEDVVQVIPIPQAVTPTPEIEITKEQQEVKILKKKPEVEDEEQELVIIPAPAPEPIPLPVPPRDPVVIHQTNVVETVDKEAIIKEVSDKLRAELSAQLSAQFQQDLTEKIEQNYNTIINKLKVENNNMQYDNNHLEAIIRQLIYEYDTDKTGQVDYALESSGGAVISTRCSETYKSYTRLEKFWNIPIYYHEYSPRVVIQRNSKSLFPGECWCFKDGRGYIAVELSHYIDVSSISYEHIGKEVAPEGNRSSAPRGVLVWAYKQIDDLESRVLIGDYTYDLDGPPLQFFLAKHKPNFPVKFVELEVTSNYGAPFTCLYRLRVHGKMLKV</sequence>
<dbReference type="GO" id="GO:0005637">
    <property type="term" value="C:nuclear inner membrane"/>
    <property type="evidence" value="ECO:0007669"/>
    <property type="project" value="EnsemblMetazoa"/>
</dbReference>
<keyword evidence="2 5" id="KW-0812">Transmembrane</keyword>
<keyword evidence="4 5" id="KW-0472">Membrane</keyword>
<evidence type="ECO:0000256" key="2">
    <source>
        <dbReference type="ARBA" id="ARBA00022692"/>
    </source>
</evidence>
<dbReference type="GO" id="GO:0034993">
    <property type="term" value="C:meiotic nuclear membrane microtubule tethering complex"/>
    <property type="evidence" value="ECO:0007669"/>
    <property type="project" value="EnsemblMetazoa"/>
</dbReference>
<dbReference type="Proteomes" id="UP000483820">
    <property type="component" value="Chromosome X"/>
</dbReference>
<feature type="transmembrane region" description="Helical" evidence="5">
    <location>
        <begin position="392"/>
        <end position="414"/>
    </location>
</feature>
<comment type="caution">
    <text evidence="7">The sequence shown here is derived from an EMBL/GenBank/DDBJ whole genome shotgun (WGS) entry which is preliminary data.</text>
</comment>
<feature type="transmembrane region" description="Helical" evidence="5">
    <location>
        <begin position="452"/>
        <end position="474"/>
    </location>
</feature>
<feature type="transmembrane region" description="Helical" evidence="5">
    <location>
        <begin position="513"/>
        <end position="533"/>
    </location>
</feature>
<dbReference type="GO" id="GO:0040025">
    <property type="term" value="P:vulval development"/>
    <property type="evidence" value="ECO:0007669"/>
    <property type="project" value="EnsemblMetazoa"/>
</dbReference>
<dbReference type="KEGG" id="crq:GCK72_025735"/>
<evidence type="ECO:0000313" key="7">
    <source>
        <dbReference type="EMBL" id="KAF1749268.1"/>
    </source>
</evidence>
<accession>A0A6A5G2T2</accession>
<feature type="domain" description="SUN" evidence="6">
    <location>
        <begin position="954"/>
        <end position="1118"/>
    </location>
</feature>
<dbReference type="EMBL" id="WUAV01000006">
    <property type="protein sequence ID" value="KAF1749268.1"/>
    <property type="molecule type" value="Genomic_DNA"/>
</dbReference>
<dbReference type="PROSITE" id="PS51469">
    <property type="entry name" value="SUN"/>
    <property type="match status" value="1"/>
</dbReference>
<dbReference type="Gene3D" id="2.60.120.260">
    <property type="entry name" value="Galactose-binding domain-like"/>
    <property type="match status" value="1"/>
</dbReference>
<evidence type="ECO:0000259" key="6">
    <source>
        <dbReference type="PROSITE" id="PS51469"/>
    </source>
</evidence>
<keyword evidence="3 5" id="KW-1133">Transmembrane helix</keyword>
<dbReference type="AlphaFoldDB" id="A0A6A5G2T2"/>
<evidence type="ECO:0000256" key="1">
    <source>
        <dbReference type="ARBA" id="ARBA00004370"/>
    </source>
</evidence>